<accession>A0ABQ9HDN5</accession>
<evidence type="ECO:0000313" key="1">
    <source>
        <dbReference type="EMBL" id="KAJ8882436.1"/>
    </source>
</evidence>
<comment type="caution">
    <text evidence="1">The sequence shown here is derived from an EMBL/GenBank/DDBJ whole genome shotgun (WGS) entry which is preliminary data.</text>
</comment>
<proteinExistence type="predicted"/>
<sequence>MIENMDDIFVSILPFAYSLSCCDKTSKIGTKHMNFDIALLDEEMVQNTELFIAKVLVSSKINSDEVRYK</sequence>
<gene>
    <name evidence="1" type="ORF">PR048_014244</name>
</gene>
<reference evidence="1 2" key="1">
    <citation type="submission" date="2023-02" db="EMBL/GenBank/DDBJ databases">
        <title>LHISI_Scaffold_Assembly.</title>
        <authorList>
            <person name="Stuart O.P."/>
            <person name="Cleave R."/>
            <person name="Magrath M.J.L."/>
            <person name="Mikheyev A.S."/>
        </authorList>
    </citation>
    <scope>NUCLEOTIDE SEQUENCE [LARGE SCALE GENOMIC DNA]</scope>
    <source>
        <strain evidence="1">Daus_M_001</strain>
        <tissue evidence="1">Leg muscle</tissue>
    </source>
</reference>
<name>A0ABQ9HDN5_9NEOP</name>
<evidence type="ECO:0000313" key="2">
    <source>
        <dbReference type="Proteomes" id="UP001159363"/>
    </source>
</evidence>
<dbReference type="EMBL" id="JARBHB010000005">
    <property type="protein sequence ID" value="KAJ8882436.1"/>
    <property type="molecule type" value="Genomic_DNA"/>
</dbReference>
<dbReference type="Proteomes" id="UP001159363">
    <property type="component" value="Chromosome 4"/>
</dbReference>
<keyword evidence="2" id="KW-1185">Reference proteome</keyword>
<protein>
    <submittedName>
        <fullName evidence="1">Uncharacterized protein</fullName>
    </submittedName>
</protein>
<organism evidence="1 2">
    <name type="scientific">Dryococelus australis</name>
    <dbReference type="NCBI Taxonomy" id="614101"/>
    <lineage>
        <taxon>Eukaryota</taxon>
        <taxon>Metazoa</taxon>
        <taxon>Ecdysozoa</taxon>
        <taxon>Arthropoda</taxon>
        <taxon>Hexapoda</taxon>
        <taxon>Insecta</taxon>
        <taxon>Pterygota</taxon>
        <taxon>Neoptera</taxon>
        <taxon>Polyneoptera</taxon>
        <taxon>Phasmatodea</taxon>
        <taxon>Verophasmatodea</taxon>
        <taxon>Anareolatae</taxon>
        <taxon>Phasmatidae</taxon>
        <taxon>Eurycanthinae</taxon>
        <taxon>Dryococelus</taxon>
    </lineage>
</organism>